<proteinExistence type="predicted"/>
<evidence type="ECO:0000313" key="2">
    <source>
        <dbReference type="EMBL" id="KAK2077585.1"/>
    </source>
</evidence>
<dbReference type="Proteomes" id="UP001255856">
    <property type="component" value="Unassembled WGS sequence"/>
</dbReference>
<evidence type="ECO:0000313" key="3">
    <source>
        <dbReference type="Proteomes" id="UP001255856"/>
    </source>
</evidence>
<evidence type="ECO:0000256" key="1">
    <source>
        <dbReference type="SAM" id="MobiDB-lite"/>
    </source>
</evidence>
<dbReference type="EMBL" id="JASFZW010000006">
    <property type="protein sequence ID" value="KAK2077585.1"/>
    <property type="molecule type" value="Genomic_DNA"/>
</dbReference>
<feature type="compositionally biased region" description="Basic and acidic residues" evidence="1">
    <location>
        <begin position="386"/>
        <end position="409"/>
    </location>
</feature>
<feature type="region of interest" description="Disordered" evidence="1">
    <location>
        <begin position="353"/>
        <end position="467"/>
    </location>
</feature>
<feature type="compositionally biased region" description="Basic residues" evidence="1">
    <location>
        <begin position="531"/>
        <end position="543"/>
    </location>
</feature>
<organism evidence="2 3">
    <name type="scientific">Prototheca wickerhamii</name>
    <dbReference type="NCBI Taxonomy" id="3111"/>
    <lineage>
        <taxon>Eukaryota</taxon>
        <taxon>Viridiplantae</taxon>
        <taxon>Chlorophyta</taxon>
        <taxon>core chlorophytes</taxon>
        <taxon>Trebouxiophyceae</taxon>
        <taxon>Chlorellales</taxon>
        <taxon>Chlorellaceae</taxon>
        <taxon>Prototheca</taxon>
    </lineage>
</organism>
<feature type="region of interest" description="Disordered" evidence="1">
    <location>
        <begin position="805"/>
        <end position="922"/>
    </location>
</feature>
<feature type="region of interest" description="Disordered" evidence="1">
    <location>
        <begin position="487"/>
        <end position="724"/>
    </location>
</feature>
<dbReference type="AlphaFoldDB" id="A0AAD9IJ49"/>
<comment type="caution">
    <text evidence="2">The sequence shown here is derived from an EMBL/GenBank/DDBJ whole genome shotgun (WGS) entry which is preliminary data.</text>
</comment>
<sequence>MDRWKRHFLQLDPHAASDGVLELQGEWPAGAEPALDRPVVLRARREATPTAAMLKDLVTSLGPKFEVQTADTVTGDDGPLWTLSQWERYWRLRASSSAAADSALTAGAQHSSLEDEADSSSVARLAAKGPAAVPLPPGARGMALEVPCLSLDASPLEDRWPVPAPAASADLCGQVWEAEDGAGPAATPSLHLSPPGGCSLPALPPSAAAVWWRALAGPQSALLVAPGRRAWALAAGRPPPRADEVAGFCALALDGLGWLAASAAPEGAISLRGAFLCASAVATHLAARRLQDAARRVSPARQFPLFKQTLWRAAVVWGERLCAAAGLGAGQVADRLQATRAAWQRERELAKRAAAAAPARQGAGGVVSPDRRRRAVVLKDSSDEDVVGRNDETEEPAKAPKEEPHELDGPTHGATPVGAHRRLTKKRQTATPSGRIKAQIKAPAGSSGAPPAPAVAEKAAAKSPAVRRPAAVAVLKRKRAAHDDFVVSDDGDSAASVASDAEWGPAAAAHGSESEVDTDRVSGADSAPARAPRRLSTRQKAMLRVKEPWTATLYGVDEPQAEQASPEPPARSARARAGRTRRLPARLADAALDLAGEEMDEELEALEVEESEAPPSGGSASSVQGGGWSSGDDPPPPVVRIRLAAPSGPPTPTIPQVDGALGDKDQAGSPSGNEMLDGMYKELFGDEDEGGRESEGDHGQTSANDKGLAAGQSRAARASSVEDEAMRPALAALLEALREWLESASLLNDVPLTMDDPWAVAATLEVGMRALGWALTPPRLPFAEGLEATSDDAVLLEAARRYDARSPGKVLPHDGPSSSGDAPSLAEEQGEVESVSDYVPDEDDFIVERADATAYEEEESGHRAPPPQAKALAIEKRPAPGPVALPRGAPSAGGKSRTAATPAPAKKPGMSVKARLLKKLRI</sequence>
<accession>A0AAD9IJ49</accession>
<gene>
    <name evidence="2" type="ORF">QBZ16_004430</name>
</gene>
<name>A0AAD9IJ49_PROWI</name>
<keyword evidence="3" id="KW-1185">Reference proteome</keyword>
<feature type="compositionally biased region" description="Basic residues" evidence="1">
    <location>
        <begin position="419"/>
        <end position="428"/>
    </location>
</feature>
<feature type="compositionally biased region" description="Acidic residues" evidence="1">
    <location>
        <begin position="595"/>
        <end position="612"/>
    </location>
</feature>
<feature type="compositionally biased region" description="Low complexity" evidence="1">
    <location>
        <begin position="442"/>
        <end position="467"/>
    </location>
</feature>
<feature type="compositionally biased region" description="Low complexity" evidence="1">
    <location>
        <begin position="613"/>
        <end position="623"/>
    </location>
</feature>
<reference evidence="2" key="1">
    <citation type="submission" date="2021-01" db="EMBL/GenBank/DDBJ databases">
        <authorList>
            <person name="Eckstrom K.M.E."/>
        </authorList>
    </citation>
    <scope>NUCLEOTIDE SEQUENCE</scope>
    <source>
        <strain evidence="2">UVCC 0001</strain>
    </source>
</reference>
<feature type="compositionally biased region" description="Low complexity" evidence="1">
    <location>
        <begin position="585"/>
        <end position="594"/>
    </location>
</feature>
<feature type="compositionally biased region" description="Low complexity" evidence="1">
    <location>
        <begin position="898"/>
        <end position="908"/>
    </location>
</feature>
<protein>
    <submittedName>
        <fullName evidence="2">Uncharacterized protein</fullName>
    </submittedName>
</protein>
<feature type="compositionally biased region" description="Basic residues" evidence="1">
    <location>
        <begin position="573"/>
        <end position="584"/>
    </location>
</feature>